<dbReference type="OrthoDB" id="9816479at2"/>
<evidence type="ECO:0000259" key="1">
    <source>
        <dbReference type="Pfam" id="PF00350"/>
    </source>
</evidence>
<organism evidence="2 3">
    <name type="scientific">Ruminococcus albus SY3</name>
    <dbReference type="NCBI Taxonomy" id="1341156"/>
    <lineage>
        <taxon>Bacteria</taxon>
        <taxon>Bacillati</taxon>
        <taxon>Bacillota</taxon>
        <taxon>Clostridia</taxon>
        <taxon>Eubacteriales</taxon>
        <taxon>Oscillospiraceae</taxon>
        <taxon>Ruminococcus</taxon>
    </lineage>
</organism>
<reference evidence="2 3" key="1">
    <citation type="submission" date="2013-06" db="EMBL/GenBank/DDBJ databases">
        <title>Rumen cellulosomics: divergent fiber-degrading strategies revealed by comparative genome-wide analysis of six Ruminococcal strains.</title>
        <authorList>
            <person name="Dassa B."/>
            <person name="Borovok I."/>
            <person name="Lamed R."/>
            <person name="Flint H."/>
            <person name="Yeoman C.J."/>
            <person name="White B."/>
            <person name="Bayer E.A."/>
        </authorList>
    </citation>
    <scope>NUCLEOTIDE SEQUENCE [LARGE SCALE GENOMIC DNA]</scope>
    <source>
        <strain evidence="2 3">SY3</strain>
    </source>
</reference>
<dbReference type="Pfam" id="PF00350">
    <property type="entry name" value="Dynamin_N"/>
    <property type="match status" value="1"/>
</dbReference>
<dbReference type="EMBL" id="JEOB01000002">
    <property type="protein sequence ID" value="EXM39504.1"/>
    <property type="molecule type" value="Genomic_DNA"/>
</dbReference>
<dbReference type="AlphaFoldDB" id="A0A011UFV7"/>
<dbReference type="InterPro" id="IPR027417">
    <property type="entry name" value="P-loop_NTPase"/>
</dbReference>
<accession>A0A011UFV7</accession>
<name>A0A011UFV7_RUMAL</name>
<sequence>MRENENLMASDENIVAVREQLSEIIEDDKIAEILGRECVEHLKEFRALVDKRCEEPFTLVILGDFKRGKSTIINALLGKKLAPINVTHETYTINEISFGHTQTVEAILENGQRVPLVLEDITRENLEKRMKLFPAKISCVQIKDNAPILKSMRIVDTPGLSDLESLDKQVQDYIVNADAIMYAASCLLPFSESEQLFLATHVSPQRFGMLYVLVNMIDALNTMADVKKIMRRFRGISERIVPNAFVYGISGGDELKRKLGEERPADKGTREFYETQFFQFELSLKRDIIMQKDVIRSKRVLTMLDRMHAEISSRLRMISDMADMDKQLLEDKAREFEEKCDQLAAELEKRKPELHLSILEMQQEAETWMYEFFAKLRTSILECRAKDEMGEDIYSPEDIEKYFYSFLMEKVSEAYRTCIECHRDAITELTDKMSRELAQALGIANVAEVSKAPSVDRLMKSANKNVTRSVMGVKLFGTSENFSPAAMSTFSLIMKKKKQTDIIDIALENYDEIRINIVKDIKTVYQDLEVKAISRLESLYQYQVELSRNAIDQAKEMMDNEDKSELLETLADALKRLEAPKQILDANLPA</sequence>
<dbReference type="PATRIC" id="fig|1341156.4.peg.1690"/>
<evidence type="ECO:0000313" key="2">
    <source>
        <dbReference type="EMBL" id="EXM39504.1"/>
    </source>
</evidence>
<dbReference type="PANTHER" id="PTHR43681">
    <property type="entry name" value="TRANSMEMBRANE GTPASE FZO"/>
    <property type="match status" value="1"/>
</dbReference>
<comment type="caution">
    <text evidence="2">The sequence shown here is derived from an EMBL/GenBank/DDBJ whole genome shotgun (WGS) entry which is preliminary data.</text>
</comment>
<dbReference type="Proteomes" id="UP000021369">
    <property type="component" value="Unassembled WGS sequence"/>
</dbReference>
<dbReference type="InterPro" id="IPR045063">
    <property type="entry name" value="Dynamin_N"/>
</dbReference>
<keyword evidence="3" id="KW-1185">Reference proteome</keyword>
<dbReference type="RefSeq" id="WP_037286165.1">
    <property type="nucleotide sequence ID" value="NZ_JEOB01000002.1"/>
</dbReference>
<dbReference type="SUPFAM" id="SSF52540">
    <property type="entry name" value="P-loop containing nucleoside triphosphate hydrolases"/>
    <property type="match status" value="1"/>
</dbReference>
<proteinExistence type="predicted"/>
<protein>
    <recommendedName>
        <fullName evidence="1">Dynamin N-terminal domain-containing protein</fullName>
    </recommendedName>
</protein>
<evidence type="ECO:0000313" key="3">
    <source>
        <dbReference type="Proteomes" id="UP000021369"/>
    </source>
</evidence>
<dbReference type="PANTHER" id="PTHR43681:SF1">
    <property type="entry name" value="SARCALUMENIN"/>
    <property type="match status" value="1"/>
</dbReference>
<gene>
    <name evidence="2" type="ORF">RASY3_06370</name>
</gene>
<dbReference type="Gene3D" id="3.40.50.300">
    <property type="entry name" value="P-loop containing nucleotide triphosphate hydrolases"/>
    <property type="match status" value="1"/>
</dbReference>
<feature type="domain" description="Dynamin N-terminal" evidence="1">
    <location>
        <begin position="60"/>
        <end position="213"/>
    </location>
</feature>
<dbReference type="InterPro" id="IPR051943">
    <property type="entry name" value="TRAFAC_Dynamin-like_GTPase"/>
</dbReference>